<feature type="transmembrane region" description="Helical" evidence="1">
    <location>
        <begin position="369"/>
        <end position="387"/>
    </location>
</feature>
<dbReference type="EMBL" id="MN740705">
    <property type="protein sequence ID" value="QHU09140.1"/>
    <property type="molecule type" value="Genomic_DNA"/>
</dbReference>
<keyword evidence="1" id="KW-0472">Membrane</keyword>
<reference evidence="2" key="1">
    <citation type="journal article" date="2020" name="Nature">
        <title>Giant virus diversity and host interactions through global metagenomics.</title>
        <authorList>
            <person name="Schulz F."/>
            <person name="Roux S."/>
            <person name="Paez-Espino D."/>
            <person name="Jungbluth S."/>
            <person name="Walsh D.A."/>
            <person name="Denef V.J."/>
            <person name="McMahon K.D."/>
            <person name="Konstantinidis K.T."/>
            <person name="Eloe-Fadrosh E.A."/>
            <person name="Kyrpides N.C."/>
            <person name="Woyke T."/>
        </authorList>
    </citation>
    <scope>NUCLEOTIDE SEQUENCE</scope>
    <source>
        <strain evidence="2">GVMAG-S-1074260-58</strain>
    </source>
</reference>
<proteinExistence type="predicted"/>
<protein>
    <submittedName>
        <fullName evidence="2">Uncharacterized protein</fullName>
    </submittedName>
</protein>
<keyword evidence="1" id="KW-1133">Transmembrane helix</keyword>
<name>A0A6C0JWQ6_9ZZZZ</name>
<feature type="transmembrane region" description="Helical" evidence="1">
    <location>
        <begin position="342"/>
        <end position="363"/>
    </location>
</feature>
<keyword evidence="1" id="KW-0812">Transmembrane</keyword>
<evidence type="ECO:0000256" key="1">
    <source>
        <dbReference type="SAM" id="Phobius"/>
    </source>
</evidence>
<organism evidence="2">
    <name type="scientific">viral metagenome</name>
    <dbReference type="NCBI Taxonomy" id="1070528"/>
    <lineage>
        <taxon>unclassified sequences</taxon>
        <taxon>metagenomes</taxon>
        <taxon>organismal metagenomes</taxon>
    </lineage>
</organism>
<sequence length="391" mass="44888">MINHNVLLLSYNMFNHLWNRRENTDNLEQGRQFNQSTAEHVQDTLPYLSALQKIHLPGISSIVENMDTTRTSVSYKNGSHDEISRLENEFNKTLVQYNTVYKLFNESIVQPNAIKDLTPYLGKNIKTNDGNYSYINDYGYTHKYSTDAWANKDISCSLDTVALDTDVSFQLGPDMGIQQPCGMAGKNIQNTQTNEYAWVDIKGYKHIYSSDVWNTKTSECNRDIIMLSNNTYNAIPSGANMTSTDTCIQSDIDPNIWTNLVQLNDNLYQIAKQISVNLDTVIVEDTQLQTSLNNSQKDIMEITNGIQQDRTQLQRYSNSLASTEANETDSYLKQTMYYQERMIWFILLLTIISLMVYALVYSSSQQDDIIVLIVSIFILFAFARWIWSKIV</sequence>
<accession>A0A6C0JWQ6</accession>
<dbReference type="AlphaFoldDB" id="A0A6C0JWQ6"/>
<evidence type="ECO:0000313" key="2">
    <source>
        <dbReference type="EMBL" id="QHU09140.1"/>
    </source>
</evidence>